<dbReference type="InterPro" id="IPR021295">
    <property type="entry name" value="DUF2867"/>
</dbReference>
<reference evidence="1 2" key="1">
    <citation type="submission" date="2016-11" db="EMBL/GenBank/DDBJ databases">
        <authorList>
            <person name="Jaros S."/>
            <person name="Januszkiewicz K."/>
            <person name="Wedrychowicz H."/>
        </authorList>
    </citation>
    <scope>NUCLEOTIDE SEQUENCE [LARGE SCALE GENOMIC DNA]</scope>
    <source>
        <strain evidence="1 2">DSM 26991</strain>
    </source>
</reference>
<organism evidence="1 2">
    <name type="scientific">Bacteroides luti</name>
    <dbReference type="NCBI Taxonomy" id="1297750"/>
    <lineage>
        <taxon>Bacteria</taxon>
        <taxon>Pseudomonadati</taxon>
        <taxon>Bacteroidota</taxon>
        <taxon>Bacteroidia</taxon>
        <taxon>Bacteroidales</taxon>
        <taxon>Bacteroidaceae</taxon>
        <taxon>Bacteroides</taxon>
    </lineage>
</organism>
<sequence>MKIERTTIPMQSFIYGFSLSADYSECYQMFTDKKSVTLESCLSLFSFKPKWVDFLYKLRNLLVKPLGLKTSTDEITNINPQKGEKLNFFDVLERSETEILMYANDKHLEGWFSLQYEPDGNKHIVRFITVVSFHNLMGRIYFYTIKPFHYLIVRDMLYRMCKH</sequence>
<evidence type="ECO:0000313" key="1">
    <source>
        <dbReference type="EMBL" id="SHF56015.1"/>
    </source>
</evidence>
<dbReference type="STRING" id="1297750.SAMN05444405_11094"/>
<dbReference type="Proteomes" id="UP000184509">
    <property type="component" value="Unassembled WGS sequence"/>
</dbReference>
<accession>A0A1M5CMJ4</accession>
<evidence type="ECO:0008006" key="3">
    <source>
        <dbReference type="Google" id="ProtNLM"/>
    </source>
</evidence>
<evidence type="ECO:0000313" key="2">
    <source>
        <dbReference type="Proteomes" id="UP000184509"/>
    </source>
</evidence>
<proteinExistence type="predicted"/>
<dbReference type="AlphaFoldDB" id="A0A1M5CMJ4"/>
<dbReference type="EMBL" id="FQTV01000010">
    <property type="protein sequence ID" value="SHF56015.1"/>
    <property type="molecule type" value="Genomic_DNA"/>
</dbReference>
<name>A0A1M5CMJ4_9BACE</name>
<protein>
    <recommendedName>
        <fullName evidence="3">DUF2867 domain-containing protein</fullName>
    </recommendedName>
</protein>
<dbReference type="Pfam" id="PF11066">
    <property type="entry name" value="DUF2867"/>
    <property type="match status" value="1"/>
</dbReference>
<dbReference type="RefSeq" id="WP_073401999.1">
    <property type="nucleotide sequence ID" value="NZ_FQTV01000010.1"/>
</dbReference>
<keyword evidence="2" id="KW-1185">Reference proteome</keyword>
<dbReference type="OrthoDB" id="7058586at2"/>
<gene>
    <name evidence="1" type="ORF">SAMN05444405_11094</name>
</gene>